<proteinExistence type="predicted"/>
<dbReference type="InterPro" id="IPR025296">
    <property type="entry name" value="DUF4158"/>
</dbReference>
<protein>
    <submittedName>
        <fullName evidence="2">Tn3 family transposase</fullName>
    </submittedName>
</protein>
<feature type="non-terminal residue" evidence="2">
    <location>
        <position position="343"/>
    </location>
</feature>
<comment type="caution">
    <text evidence="2">The sequence shown here is derived from an EMBL/GenBank/DDBJ whole genome shotgun (WGS) entry which is preliminary data.</text>
</comment>
<dbReference type="Pfam" id="PF13700">
    <property type="entry name" value="DUF4158"/>
    <property type="match status" value="1"/>
</dbReference>
<evidence type="ECO:0000313" key="3">
    <source>
        <dbReference type="Proteomes" id="UP000215616"/>
    </source>
</evidence>
<gene>
    <name evidence="2" type="ORF">B7Z12_00175</name>
</gene>
<evidence type="ECO:0000313" key="2">
    <source>
        <dbReference type="EMBL" id="OYX06579.1"/>
    </source>
</evidence>
<dbReference type="Proteomes" id="UP000215616">
    <property type="component" value="Unassembled WGS sequence"/>
</dbReference>
<feature type="domain" description="DUF4158" evidence="1">
    <location>
        <begin position="6"/>
        <end position="165"/>
    </location>
</feature>
<sequence>MARRSLLTGDERRRLFEPPVTDREVARCYTFSAEDLEWIEARHGASNQLGVAVQMALFRHPGFGWRLGETVPAVVLRFLADQVHVAPSALDGYARRPQTRLTHVRQLHERLALRPFNRTDLRHAVEIASAAARSTDKGGPIVEALIAELRRQRIILPPAETLERVGLAGRAQARRKAADDLLASITLSQFERIDQLLINDPALRKSPLAWLREIPESPSAASMAGITERLAYVRAIAIDPAIISSIHEHRFEQYAREGAVAPAFLLSGYSVGRRRATVVAQLIFLESRLSDAAVDMFDKMVGSLFAKGRRSRERKYQASSREVSQIMRLFSGVIGAVDQARVD</sequence>
<organism evidence="2 3">
    <name type="scientific">Caulobacter vibrioides</name>
    <name type="common">Caulobacter crescentus</name>
    <dbReference type="NCBI Taxonomy" id="155892"/>
    <lineage>
        <taxon>Bacteria</taxon>
        <taxon>Pseudomonadati</taxon>
        <taxon>Pseudomonadota</taxon>
        <taxon>Alphaproteobacteria</taxon>
        <taxon>Caulobacterales</taxon>
        <taxon>Caulobacteraceae</taxon>
        <taxon>Caulobacter</taxon>
    </lineage>
</organism>
<dbReference type="AlphaFoldDB" id="A0A258DFN4"/>
<dbReference type="EMBL" id="NCDQ01000001">
    <property type="protein sequence ID" value="OYX06579.1"/>
    <property type="molecule type" value="Genomic_DNA"/>
</dbReference>
<reference evidence="2 3" key="1">
    <citation type="submission" date="2017-03" db="EMBL/GenBank/DDBJ databases">
        <title>Lifting the veil on microbial sulfur biogeochemistry in mining wastewaters.</title>
        <authorList>
            <person name="Kantor R.S."/>
            <person name="Colenbrander Nelson T."/>
            <person name="Marshall S."/>
            <person name="Bennett D."/>
            <person name="Apte S."/>
            <person name="Camacho D."/>
            <person name="Thomas B.C."/>
            <person name="Warren L.A."/>
            <person name="Banfield J.F."/>
        </authorList>
    </citation>
    <scope>NUCLEOTIDE SEQUENCE [LARGE SCALE GENOMIC DNA]</scope>
    <source>
        <strain evidence="2">32-67-7</strain>
    </source>
</reference>
<evidence type="ECO:0000259" key="1">
    <source>
        <dbReference type="Pfam" id="PF13700"/>
    </source>
</evidence>
<accession>A0A258DFN4</accession>
<name>A0A258DFN4_CAUVI</name>